<dbReference type="PANTHER" id="PTHR43245">
    <property type="entry name" value="BIFUNCTIONAL POLYMYXIN RESISTANCE PROTEIN ARNA"/>
    <property type="match status" value="1"/>
</dbReference>
<proteinExistence type="predicted"/>
<dbReference type="Pfam" id="PF01370">
    <property type="entry name" value="Epimerase"/>
    <property type="match status" value="1"/>
</dbReference>
<dbReference type="SUPFAM" id="SSF51735">
    <property type="entry name" value="NAD(P)-binding Rossmann-fold domains"/>
    <property type="match status" value="1"/>
</dbReference>
<protein>
    <submittedName>
        <fullName evidence="2">Nucleoside-diphosphate-sugar epimerase</fullName>
    </submittedName>
</protein>
<comment type="caution">
    <text evidence="2">The sequence shown here is derived from an EMBL/GenBank/DDBJ whole genome shotgun (WGS) entry which is preliminary data.</text>
</comment>
<reference evidence="2 3" key="1">
    <citation type="submission" date="2018-06" db="EMBL/GenBank/DDBJ databases">
        <title>Genomic Encyclopedia of Archaeal and Bacterial Type Strains, Phase II (KMG-II): from individual species to whole genera.</title>
        <authorList>
            <person name="Goeker M."/>
        </authorList>
    </citation>
    <scope>NUCLEOTIDE SEQUENCE [LARGE SCALE GENOMIC DNA]</scope>
    <source>
        <strain evidence="2 3">DSM 24525</strain>
    </source>
</reference>
<feature type="domain" description="NAD-dependent epimerase/dehydratase" evidence="1">
    <location>
        <begin position="3"/>
        <end position="234"/>
    </location>
</feature>
<dbReference type="Proteomes" id="UP000249688">
    <property type="component" value="Unassembled WGS sequence"/>
</dbReference>
<organism evidence="2 3">
    <name type="scientific">Humitalea rosea</name>
    <dbReference type="NCBI Taxonomy" id="990373"/>
    <lineage>
        <taxon>Bacteria</taxon>
        <taxon>Pseudomonadati</taxon>
        <taxon>Pseudomonadota</taxon>
        <taxon>Alphaproteobacteria</taxon>
        <taxon>Acetobacterales</taxon>
        <taxon>Roseomonadaceae</taxon>
        <taxon>Humitalea</taxon>
    </lineage>
</organism>
<dbReference type="RefSeq" id="WP_111399670.1">
    <property type="nucleotide sequence ID" value="NZ_QKYU01000023.1"/>
</dbReference>
<evidence type="ECO:0000259" key="1">
    <source>
        <dbReference type="Pfam" id="PF01370"/>
    </source>
</evidence>
<gene>
    <name evidence="2" type="ORF">C8P66_12312</name>
</gene>
<evidence type="ECO:0000313" key="3">
    <source>
        <dbReference type="Proteomes" id="UP000249688"/>
    </source>
</evidence>
<dbReference type="CDD" id="cd08946">
    <property type="entry name" value="SDR_e"/>
    <property type="match status" value="1"/>
</dbReference>
<dbReference type="OrthoDB" id="9795501at2"/>
<sequence length="348" mass="37535">MRILVTGSMGYVGPGVVAHLRARFPEAELIGLDSGLFATCLTTPGRAPETRLDAQRFGDVRDVTVEDLRECDVVIHLAALSNDPIGTRFEEVTDAVNRAASLHLAACAREAGVGHFVFASSCSVYGFADAQARRETDATAPLTAYARSKIGTEEGLRQMDLNGMTVTCLRFATACGYSERLRLDLVLNDFVACALASGRITVLSDGTPWRPLIDVRDMARAIEWAATRDPARGGRMLVVNAGSDERNHQVRDLAVAVAQAVPGTTTEINTAAPFDPRSYRVDFGLFRALAPEHQPRCDLGESIAGLVTGLRGIGFDDAAFRGSAKMIRLNMVSALLAEQRLGPDLRWT</sequence>
<name>A0A2W7I1V3_9PROT</name>
<dbReference type="PANTHER" id="PTHR43245:SF23">
    <property type="entry name" value="NAD(P)-BINDING DOMAIN-CONTAINING PROTEIN"/>
    <property type="match status" value="1"/>
</dbReference>
<dbReference type="InterPro" id="IPR001509">
    <property type="entry name" value="Epimerase_deHydtase"/>
</dbReference>
<dbReference type="InterPro" id="IPR036291">
    <property type="entry name" value="NAD(P)-bd_dom_sf"/>
</dbReference>
<dbReference type="Gene3D" id="3.40.50.720">
    <property type="entry name" value="NAD(P)-binding Rossmann-like Domain"/>
    <property type="match status" value="1"/>
</dbReference>
<accession>A0A2W7I1V3</accession>
<dbReference type="EMBL" id="QKYU01000023">
    <property type="protein sequence ID" value="PZW40806.1"/>
    <property type="molecule type" value="Genomic_DNA"/>
</dbReference>
<evidence type="ECO:0000313" key="2">
    <source>
        <dbReference type="EMBL" id="PZW40806.1"/>
    </source>
</evidence>
<dbReference type="InterPro" id="IPR050177">
    <property type="entry name" value="Lipid_A_modif_metabolic_enz"/>
</dbReference>
<dbReference type="AlphaFoldDB" id="A0A2W7I1V3"/>
<keyword evidence="3" id="KW-1185">Reference proteome</keyword>